<dbReference type="EMBL" id="JAPEVA010000018">
    <property type="protein sequence ID" value="KAJ4407971.1"/>
    <property type="molecule type" value="Genomic_DNA"/>
</dbReference>
<keyword evidence="3" id="KW-1185">Reference proteome</keyword>
<name>A0A9W9DA80_9PLEO</name>
<evidence type="ECO:0000313" key="3">
    <source>
        <dbReference type="Proteomes" id="UP001140510"/>
    </source>
</evidence>
<feature type="region of interest" description="Disordered" evidence="1">
    <location>
        <begin position="189"/>
        <end position="231"/>
    </location>
</feature>
<evidence type="ECO:0000256" key="1">
    <source>
        <dbReference type="SAM" id="MobiDB-lite"/>
    </source>
</evidence>
<feature type="compositionally biased region" description="Low complexity" evidence="1">
    <location>
        <begin position="215"/>
        <end position="228"/>
    </location>
</feature>
<accession>A0A9W9DA80</accession>
<evidence type="ECO:0000313" key="2">
    <source>
        <dbReference type="EMBL" id="KAJ4407971.1"/>
    </source>
</evidence>
<comment type="caution">
    <text evidence="2">The sequence shown here is derived from an EMBL/GenBank/DDBJ whole genome shotgun (WGS) entry which is preliminary data.</text>
</comment>
<gene>
    <name evidence="2" type="ORF">N0V91_003637</name>
</gene>
<reference evidence="2" key="1">
    <citation type="submission" date="2022-10" db="EMBL/GenBank/DDBJ databases">
        <title>Tapping the CABI collections for fungal endophytes: first genome assemblies for Collariella, Neodidymelliopsis, Ascochyta clinopodiicola, Didymella pomorum, Didymosphaeria variabile, Neocosmospora piperis and Neocucurbitaria cava.</title>
        <authorList>
            <person name="Hill R."/>
        </authorList>
    </citation>
    <scope>NUCLEOTIDE SEQUENCE</scope>
    <source>
        <strain evidence="2">IMI 355091</strain>
    </source>
</reference>
<feature type="compositionally biased region" description="Polar residues" evidence="1">
    <location>
        <begin position="189"/>
        <end position="214"/>
    </location>
</feature>
<sequence length="401" mass="44285">MSASHLEVMNTVDVLYQGCDVEGMREAGEAADFTDAKISQNNRYKQAKSPQKPHRSIIPGLDEPAEAYLPTPAATGPLTELRTSDHRAADLQNLTKETNGISELEVSSKHESSFIVNDDDENFGQPCFDFDINSREANSSLPLPKTQEHATSSQTMINDDAFDDDLMDDDLLDLLTDTMSVLCSPRFQSSSPVKLNASQGSYLPPQQTDQTSVTSDDASNEESSSSSRSSKKFVSPVTLTSRILAATGDEARKPIVRSPFPTAVRDRSPIIGMSSNTVLRSCFRVGEAISQSCHAVKAGNNILIELYARVLSSERDDLQQRFTFCDLFHAKPPYIQATYAAAIWKSVQLFEYDSARLMQQGRICRCIGTMKRNGKDSAMTVLNIWEATWDDVQWVEGIVNS</sequence>
<organism evidence="2 3">
    <name type="scientific">Didymella pomorum</name>
    <dbReference type="NCBI Taxonomy" id="749634"/>
    <lineage>
        <taxon>Eukaryota</taxon>
        <taxon>Fungi</taxon>
        <taxon>Dikarya</taxon>
        <taxon>Ascomycota</taxon>
        <taxon>Pezizomycotina</taxon>
        <taxon>Dothideomycetes</taxon>
        <taxon>Pleosporomycetidae</taxon>
        <taxon>Pleosporales</taxon>
        <taxon>Pleosporineae</taxon>
        <taxon>Didymellaceae</taxon>
        <taxon>Didymella</taxon>
    </lineage>
</organism>
<proteinExistence type="predicted"/>
<dbReference type="OrthoDB" id="5397183at2759"/>
<dbReference type="Proteomes" id="UP001140510">
    <property type="component" value="Unassembled WGS sequence"/>
</dbReference>
<protein>
    <submittedName>
        <fullName evidence="2">Uncharacterized protein</fullName>
    </submittedName>
</protein>
<dbReference type="AlphaFoldDB" id="A0A9W9DA80"/>